<dbReference type="Pfam" id="PF00754">
    <property type="entry name" value="F5_F8_type_C"/>
    <property type="match status" value="1"/>
</dbReference>
<keyword evidence="10" id="KW-0418">Kinase</keyword>
<evidence type="ECO:0000256" key="19">
    <source>
        <dbReference type="ARBA" id="ARBA00061639"/>
    </source>
</evidence>
<dbReference type="PRINTS" id="PR00109">
    <property type="entry name" value="TYRKINASE"/>
</dbReference>
<accession>A0AA39HE58</accession>
<keyword evidence="14" id="KW-0829">Tyrosine-protein kinase</keyword>
<evidence type="ECO:0000259" key="22">
    <source>
        <dbReference type="PROSITE" id="PS50011"/>
    </source>
</evidence>
<evidence type="ECO:0000256" key="21">
    <source>
        <dbReference type="SAM" id="SignalP"/>
    </source>
</evidence>
<keyword evidence="12" id="KW-1133">Transmembrane helix</keyword>
<keyword evidence="8 21" id="KW-0732">Signal</keyword>
<gene>
    <name evidence="24" type="ORF">QR680_017011</name>
</gene>
<comment type="caution">
    <text evidence="24">The sequence shown here is derived from an EMBL/GenBank/DDBJ whole genome shotgun (WGS) entry which is preliminary data.</text>
</comment>
<dbReference type="Proteomes" id="UP001175271">
    <property type="component" value="Unassembled WGS sequence"/>
</dbReference>
<reference evidence="24" key="1">
    <citation type="submission" date="2023-06" db="EMBL/GenBank/DDBJ databases">
        <title>Genomic analysis of the entomopathogenic nematode Steinernema hermaphroditum.</title>
        <authorList>
            <person name="Schwarz E.M."/>
            <person name="Heppert J.K."/>
            <person name="Baniya A."/>
            <person name="Schwartz H.T."/>
            <person name="Tan C.-H."/>
            <person name="Antoshechkin I."/>
            <person name="Sternberg P.W."/>
            <person name="Goodrich-Blair H."/>
            <person name="Dillman A.R."/>
        </authorList>
    </citation>
    <scope>NUCLEOTIDE SEQUENCE</scope>
    <source>
        <strain evidence="24">PS9179</strain>
        <tissue evidence="24">Whole animal</tissue>
    </source>
</reference>
<dbReference type="GO" id="GO:0043235">
    <property type="term" value="C:receptor complex"/>
    <property type="evidence" value="ECO:0007669"/>
    <property type="project" value="TreeGrafter"/>
</dbReference>
<dbReference type="SUPFAM" id="SSF49785">
    <property type="entry name" value="Galactose-binding domain-like"/>
    <property type="match status" value="1"/>
</dbReference>
<dbReference type="GO" id="GO:0005518">
    <property type="term" value="F:collagen binding"/>
    <property type="evidence" value="ECO:0007669"/>
    <property type="project" value="TreeGrafter"/>
</dbReference>
<dbReference type="Gene3D" id="2.60.120.1190">
    <property type="match status" value="1"/>
</dbReference>
<name>A0AA39HE58_9BILA</name>
<protein>
    <recommendedName>
        <fullName evidence="4">receptor protein-tyrosine kinase</fullName>
        <ecNumber evidence="4">2.7.10.1</ecNumber>
    </recommendedName>
</protein>
<feature type="signal peptide" evidence="21">
    <location>
        <begin position="1"/>
        <end position="19"/>
    </location>
</feature>
<keyword evidence="13" id="KW-0472">Membrane</keyword>
<dbReference type="InterPro" id="IPR008266">
    <property type="entry name" value="Tyr_kinase_AS"/>
</dbReference>
<dbReference type="Gene3D" id="3.30.200.20">
    <property type="entry name" value="Phosphorylase Kinase, domain 1"/>
    <property type="match status" value="1"/>
</dbReference>
<keyword evidence="11" id="KW-0067">ATP-binding</keyword>
<dbReference type="GO" id="GO:0048680">
    <property type="term" value="P:positive regulation of axon regeneration"/>
    <property type="evidence" value="ECO:0007669"/>
    <property type="project" value="UniProtKB-ARBA"/>
</dbReference>
<evidence type="ECO:0000313" key="24">
    <source>
        <dbReference type="EMBL" id="KAK0403586.1"/>
    </source>
</evidence>
<dbReference type="Gene3D" id="2.60.120.260">
    <property type="entry name" value="Galactose-binding domain-like"/>
    <property type="match status" value="1"/>
</dbReference>
<dbReference type="InterPro" id="IPR011009">
    <property type="entry name" value="Kinase-like_dom_sf"/>
</dbReference>
<dbReference type="SMART" id="SM00220">
    <property type="entry name" value="S_TKc"/>
    <property type="match status" value="1"/>
</dbReference>
<keyword evidence="25" id="KW-1185">Reference proteome</keyword>
<evidence type="ECO:0000256" key="8">
    <source>
        <dbReference type="ARBA" id="ARBA00022729"/>
    </source>
</evidence>
<dbReference type="EMBL" id="JAUCMV010000004">
    <property type="protein sequence ID" value="KAK0403586.1"/>
    <property type="molecule type" value="Genomic_DNA"/>
</dbReference>
<dbReference type="InterPro" id="IPR001245">
    <property type="entry name" value="Ser-Thr/Tyr_kinase_cat_dom"/>
</dbReference>
<evidence type="ECO:0000256" key="11">
    <source>
        <dbReference type="ARBA" id="ARBA00022840"/>
    </source>
</evidence>
<dbReference type="PROSITE" id="PS50011">
    <property type="entry name" value="PROTEIN_KINASE_DOM"/>
    <property type="match status" value="1"/>
</dbReference>
<evidence type="ECO:0000313" key="25">
    <source>
        <dbReference type="Proteomes" id="UP001175271"/>
    </source>
</evidence>
<keyword evidence="5" id="KW-1003">Cell membrane</keyword>
<proteinExistence type="inferred from homology"/>
<evidence type="ECO:0000256" key="5">
    <source>
        <dbReference type="ARBA" id="ARBA00022475"/>
    </source>
</evidence>
<feature type="domain" description="Protein kinase" evidence="22">
    <location>
        <begin position="554"/>
        <end position="815"/>
    </location>
</feature>
<evidence type="ECO:0000256" key="13">
    <source>
        <dbReference type="ARBA" id="ARBA00023136"/>
    </source>
</evidence>
<evidence type="ECO:0000256" key="3">
    <source>
        <dbReference type="ARBA" id="ARBA00004489"/>
    </source>
</evidence>
<dbReference type="InterPro" id="IPR050122">
    <property type="entry name" value="RTK"/>
</dbReference>
<dbReference type="AlphaFoldDB" id="A0AA39HE58"/>
<evidence type="ECO:0000256" key="15">
    <source>
        <dbReference type="ARBA" id="ARBA00023157"/>
    </source>
</evidence>
<evidence type="ECO:0000256" key="9">
    <source>
        <dbReference type="ARBA" id="ARBA00022741"/>
    </source>
</evidence>
<dbReference type="SMART" id="SM00219">
    <property type="entry name" value="TyrKc"/>
    <property type="match status" value="1"/>
</dbReference>
<dbReference type="PROSITE" id="PS50022">
    <property type="entry name" value="FA58C_3"/>
    <property type="match status" value="1"/>
</dbReference>
<dbReference type="InterPro" id="IPR000719">
    <property type="entry name" value="Prot_kinase_dom"/>
</dbReference>
<dbReference type="SMART" id="SM00231">
    <property type="entry name" value="FA58C"/>
    <property type="match status" value="1"/>
</dbReference>
<dbReference type="PANTHER" id="PTHR24416:SF634">
    <property type="entry name" value="DISCOIDIN DOMAIN-CONTAINING RECEPTOR TYROSINE KINASE B"/>
    <property type="match status" value="1"/>
</dbReference>
<dbReference type="GO" id="GO:0005886">
    <property type="term" value="C:plasma membrane"/>
    <property type="evidence" value="ECO:0007669"/>
    <property type="project" value="UniProtKB-SubCell"/>
</dbReference>
<feature type="chain" id="PRO_5041383476" description="receptor protein-tyrosine kinase" evidence="21">
    <location>
        <begin position="20"/>
        <end position="826"/>
    </location>
</feature>
<sequence length="826" mass="92656">MSFPLFLLVVFLLPIPLGAFDLKECNRPLGMESGRIPASKISASSSFDQESTGPQHARIRTETGSGAWCPLNQINSSSSEWLQIEFPVDTVISAIETQGRFDNGRGMEYPPAFLLEYWRPSLGRWARYRDRQSNEIIAGNSDTRSAVLRVLDGGVVARTIRIIPVSDVTRTVCLRVEIYGCTYRGPLKSYSMQDGTFADGLDLRDSNYDGSIRVGRFLHGGLGKLYDGVTGEDNFEKHPHKWVGWRRDGPSASVSISVEFTSRRNISTVSLHTSNFNRYGASVFEKAVLSFRPSVTSRFSPRIIEFEYVADKNFETARWVRIPVPDRLAVEMRIELFFASEAEWLLLSEIKIESSKTAFNFAYSDPLDEEIQIEQRLNSNSLTYFAVGDDSDDYSRWISLGVLAALLLGFASLSALLYILCCCRRHNEKLSTEIFSKPGVHLLIETGTVKKTKPPAYSSQPGTMEHAAFQNAPIHSPSDSSSEYAEPDCGSPSQPLLQLKSQPVSHYASSDLSSSWYNAGTATICSPLSSYSKYVSYGDETLCSSLVEIDRSKVHFVEKLGHGEFGTVDLCRLEKRLVAVKTASDSTKVEDFRREIGVMSRLRHQNVVEVIGVCSEDGGPLSCIIEFMQNGDLCQYLRQQSSLSSELLLSVATQVAAGMSYLESRHFVHRDLAARNCLVDSDGTVKIGDFGMARPLYSADYYKIQGKFRLPIRWMAWECLLHGRFTTKSDVWAFGVTLWEILNACRQQPFGHLRDDEVVDNLQSMAQFGRLKTYLSQPDFCSTALYNQLMVTCWHKEDAQRPSFTTIHRHLQALLCLQLPSSQDFI</sequence>
<dbReference type="InterPro" id="IPR048525">
    <property type="entry name" value="DDR1-2_DS-like"/>
</dbReference>
<feature type="domain" description="F5/8 type C" evidence="23">
    <location>
        <begin position="25"/>
        <end position="181"/>
    </location>
</feature>
<keyword evidence="6" id="KW-0808">Transferase</keyword>
<dbReference type="FunFam" id="2.60.120.260:FF:000007">
    <property type="entry name" value="Discoidin domain receptor tyrosine kinase 1"/>
    <property type="match status" value="1"/>
</dbReference>
<dbReference type="InterPro" id="IPR020635">
    <property type="entry name" value="Tyr_kinase_cat_dom"/>
</dbReference>
<dbReference type="GO" id="GO:0008045">
    <property type="term" value="P:motor neuron axon guidance"/>
    <property type="evidence" value="ECO:0007669"/>
    <property type="project" value="UniProtKB-ARBA"/>
</dbReference>
<organism evidence="24 25">
    <name type="scientific">Steinernema hermaphroditum</name>
    <dbReference type="NCBI Taxonomy" id="289476"/>
    <lineage>
        <taxon>Eukaryota</taxon>
        <taxon>Metazoa</taxon>
        <taxon>Ecdysozoa</taxon>
        <taxon>Nematoda</taxon>
        <taxon>Chromadorea</taxon>
        <taxon>Rhabditida</taxon>
        <taxon>Tylenchina</taxon>
        <taxon>Panagrolaimomorpha</taxon>
        <taxon>Strongyloidoidea</taxon>
        <taxon>Steinernematidae</taxon>
        <taxon>Steinernema</taxon>
    </lineage>
</organism>
<evidence type="ECO:0000256" key="14">
    <source>
        <dbReference type="ARBA" id="ARBA00023137"/>
    </source>
</evidence>
<evidence type="ECO:0000256" key="12">
    <source>
        <dbReference type="ARBA" id="ARBA00022989"/>
    </source>
</evidence>
<dbReference type="CDD" id="cd00057">
    <property type="entry name" value="FA58C"/>
    <property type="match status" value="1"/>
</dbReference>
<dbReference type="Pfam" id="PF21114">
    <property type="entry name" value="DDR1-2_DS-like"/>
    <property type="match status" value="1"/>
</dbReference>
<dbReference type="PROSITE" id="PS01285">
    <property type="entry name" value="FA58C_1"/>
    <property type="match status" value="1"/>
</dbReference>
<evidence type="ECO:0000256" key="2">
    <source>
        <dbReference type="ARBA" id="ARBA00004484"/>
    </source>
</evidence>
<dbReference type="PROSITE" id="PS01286">
    <property type="entry name" value="FA58C_2"/>
    <property type="match status" value="1"/>
</dbReference>
<evidence type="ECO:0000259" key="23">
    <source>
        <dbReference type="PROSITE" id="PS50022"/>
    </source>
</evidence>
<evidence type="ECO:0000256" key="6">
    <source>
        <dbReference type="ARBA" id="ARBA00022679"/>
    </source>
</evidence>
<dbReference type="GO" id="GO:0038062">
    <property type="term" value="F:protein tyrosine kinase collagen receptor activity"/>
    <property type="evidence" value="ECO:0007669"/>
    <property type="project" value="TreeGrafter"/>
</dbReference>
<comment type="subcellular location">
    <subcellularLocation>
        <location evidence="1">Cell membrane</location>
        <topology evidence="1">Single-pass type I membrane protein</topology>
    </subcellularLocation>
    <subcellularLocation>
        <location evidence="3">Cell projection</location>
        <location evidence="3">Axon</location>
    </subcellularLocation>
    <subcellularLocation>
        <location evidence="2">Perikaryon</location>
    </subcellularLocation>
</comment>
<dbReference type="GO" id="GO:0030424">
    <property type="term" value="C:axon"/>
    <property type="evidence" value="ECO:0007669"/>
    <property type="project" value="UniProtKB-SubCell"/>
</dbReference>
<evidence type="ECO:0000256" key="18">
    <source>
        <dbReference type="ARBA" id="ARBA00051243"/>
    </source>
</evidence>
<keyword evidence="17" id="KW-0325">Glycoprotein</keyword>
<evidence type="ECO:0000256" key="16">
    <source>
        <dbReference type="ARBA" id="ARBA00023170"/>
    </source>
</evidence>
<dbReference type="GO" id="GO:0043204">
    <property type="term" value="C:perikaryon"/>
    <property type="evidence" value="ECO:0007669"/>
    <property type="project" value="UniProtKB-SubCell"/>
</dbReference>
<dbReference type="GO" id="GO:0051897">
    <property type="term" value="P:positive regulation of phosphatidylinositol 3-kinase/protein kinase B signal transduction"/>
    <property type="evidence" value="ECO:0007669"/>
    <property type="project" value="TreeGrafter"/>
</dbReference>
<dbReference type="Gene3D" id="1.10.510.10">
    <property type="entry name" value="Transferase(Phosphotransferase) domain 1"/>
    <property type="match status" value="1"/>
</dbReference>
<keyword evidence="16" id="KW-0675">Receptor</keyword>
<evidence type="ECO:0000256" key="17">
    <source>
        <dbReference type="ARBA" id="ARBA00023180"/>
    </source>
</evidence>
<dbReference type="PANTHER" id="PTHR24416">
    <property type="entry name" value="TYROSINE-PROTEIN KINASE RECEPTOR"/>
    <property type="match status" value="1"/>
</dbReference>
<keyword evidence="15" id="KW-1015">Disulfide bond</keyword>
<evidence type="ECO:0000256" key="7">
    <source>
        <dbReference type="ARBA" id="ARBA00022692"/>
    </source>
</evidence>
<dbReference type="GO" id="GO:0005524">
    <property type="term" value="F:ATP binding"/>
    <property type="evidence" value="ECO:0007669"/>
    <property type="project" value="UniProtKB-KW"/>
</dbReference>
<evidence type="ECO:0000256" key="20">
    <source>
        <dbReference type="SAM" id="MobiDB-lite"/>
    </source>
</evidence>
<keyword evidence="7" id="KW-0812">Transmembrane</keyword>
<dbReference type="InterPro" id="IPR008979">
    <property type="entry name" value="Galactose-bd-like_sf"/>
</dbReference>
<evidence type="ECO:0000256" key="10">
    <source>
        <dbReference type="ARBA" id="ARBA00022777"/>
    </source>
</evidence>
<dbReference type="Pfam" id="PF07714">
    <property type="entry name" value="PK_Tyr_Ser-Thr"/>
    <property type="match status" value="1"/>
</dbReference>
<comment type="catalytic activity">
    <reaction evidence="18">
        <text>L-tyrosyl-[protein] + ATP = O-phospho-L-tyrosyl-[protein] + ADP + H(+)</text>
        <dbReference type="Rhea" id="RHEA:10596"/>
        <dbReference type="Rhea" id="RHEA-COMP:10136"/>
        <dbReference type="Rhea" id="RHEA-COMP:20101"/>
        <dbReference type="ChEBI" id="CHEBI:15378"/>
        <dbReference type="ChEBI" id="CHEBI:30616"/>
        <dbReference type="ChEBI" id="CHEBI:46858"/>
        <dbReference type="ChEBI" id="CHEBI:61978"/>
        <dbReference type="ChEBI" id="CHEBI:456216"/>
        <dbReference type="EC" id="2.7.10.1"/>
    </reaction>
</comment>
<dbReference type="EC" id="2.7.10.1" evidence="4"/>
<evidence type="ECO:0000256" key="4">
    <source>
        <dbReference type="ARBA" id="ARBA00011902"/>
    </source>
</evidence>
<dbReference type="SUPFAM" id="SSF56112">
    <property type="entry name" value="Protein kinase-like (PK-like)"/>
    <property type="match status" value="1"/>
</dbReference>
<dbReference type="PROSITE" id="PS00109">
    <property type="entry name" value="PROTEIN_KINASE_TYR"/>
    <property type="match status" value="1"/>
</dbReference>
<feature type="region of interest" description="Disordered" evidence="20">
    <location>
        <begin position="472"/>
        <end position="492"/>
    </location>
</feature>
<evidence type="ECO:0000256" key="1">
    <source>
        <dbReference type="ARBA" id="ARBA00004251"/>
    </source>
</evidence>
<dbReference type="InterPro" id="IPR000421">
    <property type="entry name" value="FA58C"/>
</dbReference>
<comment type="similarity">
    <text evidence="19">Belongs to the protein kinase superfamily. Tyr protein kinase family. Insulin receptor subfamily.</text>
</comment>
<dbReference type="FunFam" id="1.10.510.10:FF:001512">
    <property type="entry name" value="Receptor tyrosine-protein kinase erbB-2"/>
    <property type="match status" value="1"/>
</dbReference>
<keyword evidence="9" id="KW-0547">Nucleotide-binding</keyword>